<dbReference type="CDD" id="cd02440">
    <property type="entry name" value="AdoMet_MTases"/>
    <property type="match status" value="1"/>
</dbReference>
<keyword evidence="4 5" id="KW-0620">Polyamine biosynthesis</keyword>
<dbReference type="EC" id="2.5.1.16" evidence="5"/>
<dbReference type="PANTHER" id="PTHR11558:SF11">
    <property type="entry name" value="SPERMIDINE SYNTHASE"/>
    <property type="match status" value="1"/>
</dbReference>
<dbReference type="SUPFAM" id="SSF53335">
    <property type="entry name" value="S-adenosyl-L-methionine-dependent methyltransferases"/>
    <property type="match status" value="1"/>
</dbReference>
<dbReference type="Gene3D" id="2.30.140.10">
    <property type="entry name" value="Spermidine synthase, tetramerisation domain"/>
    <property type="match status" value="1"/>
</dbReference>
<evidence type="ECO:0000256" key="4">
    <source>
        <dbReference type="ARBA" id="ARBA00023115"/>
    </source>
</evidence>
<dbReference type="InterPro" id="IPR030373">
    <property type="entry name" value="PABS_CS"/>
</dbReference>
<evidence type="ECO:0000313" key="10">
    <source>
        <dbReference type="EMBL" id="QTH65373.1"/>
    </source>
</evidence>
<evidence type="ECO:0000256" key="2">
    <source>
        <dbReference type="ARBA" id="ARBA00022679"/>
    </source>
</evidence>
<dbReference type="EMBL" id="CP072110">
    <property type="protein sequence ID" value="QTH65373.1"/>
    <property type="molecule type" value="Genomic_DNA"/>
</dbReference>
<dbReference type="HAMAP" id="MF_00198">
    <property type="entry name" value="Spermidine_synth"/>
    <property type="match status" value="1"/>
</dbReference>
<feature type="binding site" evidence="5">
    <location>
        <position position="86"/>
    </location>
    <ligand>
        <name>spermidine</name>
        <dbReference type="ChEBI" id="CHEBI:57834"/>
    </ligand>
</feature>
<reference evidence="10" key="1">
    <citation type="submission" date="2021-03" db="EMBL/GenBank/DDBJ databases">
        <title>Description of Psychrosphaera ytuae sp. nov. isolated from deep sea sediment of South China Sea.</title>
        <authorList>
            <person name="Zhang J."/>
            <person name="Xu X.-D."/>
        </authorList>
    </citation>
    <scope>NUCLEOTIDE SEQUENCE</scope>
    <source>
        <strain evidence="10">MTZ26</strain>
    </source>
</reference>
<accession>A0A975DED9</accession>
<evidence type="ECO:0000256" key="1">
    <source>
        <dbReference type="ARBA" id="ARBA00007867"/>
    </source>
</evidence>
<feature type="binding site" evidence="5">
    <location>
        <position position="62"/>
    </location>
    <ligand>
        <name>spermidine</name>
        <dbReference type="ChEBI" id="CHEBI:57834"/>
    </ligand>
</feature>
<dbReference type="GO" id="GO:0005829">
    <property type="term" value="C:cytosol"/>
    <property type="evidence" value="ECO:0007669"/>
    <property type="project" value="TreeGrafter"/>
</dbReference>
<protein>
    <recommendedName>
        <fullName evidence="5">Polyamine aminopropyltransferase</fullName>
    </recommendedName>
    <alternativeName>
        <fullName evidence="5">Putrescine aminopropyltransferase</fullName>
        <shortName evidence="5">PAPT</shortName>
    </alternativeName>
    <alternativeName>
        <fullName evidence="5">Spermidine synthase</fullName>
        <shortName evidence="5">SPDS</shortName>
        <shortName evidence="5">SPDSY</shortName>
        <ecNumber evidence="5">2.5.1.16</ecNumber>
    </alternativeName>
</protein>
<dbReference type="Proteomes" id="UP000682739">
    <property type="component" value="Chromosome"/>
</dbReference>
<feature type="binding site" evidence="5">
    <location>
        <position position="106"/>
    </location>
    <ligand>
        <name>S-methyl-5'-thioadenosine</name>
        <dbReference type="ChEBI" id="CHEBI:17509"/>
    </ligand>
</feature>
<dbReference type="InterPro" id="IPR030374">
    <property type="entry name" value="PABS"/>
</dbReference>
<dbReference type="Gene3D" id="3.40.50.150">
    <property type="entry name" value="Vaccinia Virus protein VP39"/>
    <property type="match status" value="1"/>
</dbReference>
<dbReference type="InterPro" id="IPR037163">
    <property type="entry name" value="Spermidine_synt_N_sf"/>
</dbReference>
<sequence length="286" mass="32140">MNDEWCNEINNGAAFGLKIKRKLASKQSDFQLVEMYETEEFGNLMMLDGCTMVSSRENFLYHEMMSHPALFSHPNPKNVVIIGGGDCGTLREVLRHKGVESVHQIDIDKVVTEMAELYFPELCEKNNDPRAHILFDDGIKFMADAADESIDIIIVDSTDPVGPGEGLFNHAFYTNCLRALRKDGVFVQQSESPLLHLPLLMDMRQAMLDVGFSDLKHVNFPQMIYPSGWWSGTMAKKSGQFDGFREADAAELAAEGDLQYYNAEMHKASQALPNFLAKAFKDQTAK</sequence>
<keyword evidence="3 5" id="KW-0745">Spermidine biosynthesis</keyword>
<evidence type="ECO:0000256" key="3">
    <source>
        <dbReference type="ARBA" id="ARBA00023066"/>
    </source>
</evidence>
<evidence type="ECO:0000256" key="6">
    <source>
        <dbReference type="PROSITE-ProRule" id="PRU00354"/>
    </source>
</evidence>
<evidence type="ECO:0000313" key="11">
    <source>
        <dbReference type="Proteomes" id="UP000682739"/>
    </source>
</evidence>
<comment type="function">
    <text evidence="5">Catalyzes the irreversible transfer of a propylamine group from the amino donor S-adenosylmethioninamine (decarboxy-AdoMet) to putrescine (1,4-diaminobutane) to yield spermidine.</text>
</comment>
<comment type="subunit">
    <text evidence="5">Homodimer or homotetramer.</text>
</comment>
<keyword evidence="2 5" id="KW-0808">Transferase</keyword>
<keyword evidence="11" id="KW-1185">Reference proteome</keyword>
<dbReference type="InterPro" id="IPR035246">
    <property type="entry name" value="Spermidine_synt_N"/>
</dbReference>
<comment type="pathway">
    <text evidence="5">Amine and polyamine biosynthesis; spermidine biosynthesis; spermidine from putrescine: step 1/1.</text>
</comment>
<dbReference type="Pfam" id="PF01564">
    <property type="entry name" value="Spermine_synth"/>
    <property type="match status" value="1"/>
</dbReference>
<name>A0A975DED9_9GAMM</name>
<dbReference type="RefSeq" id="WP_208833408.1">
    <property type="nucleotide sequence ID" value="NZ_CP072110.1"/>
</dbReference>
<evidence type="ECO:0000256" key="7">
    <source>
        <dbReference type="RuleBase" id="RU003836"/>
    </source>
</evidence>
<comment type="catalytic activity">
    <reaction evidence="5 8">
        <text>S-adenosyl 3-(methylsulfanyl)propylamine + putrescine = S-methyl-5'-thioadenosine + spermidine + H(+)</text>
        <dbReference type="Rhea" id="RHEA:12721"/>
        <dbReference type="ChEBI" id="CHEBI:15378"/>
        <dbReference type="ChEBI" id="CHEBI:17509"/>
        <dbReference type="ChEBI" id="CHEBI:57443"/>
        <dbReference type="ChEBI" id="CHEBI:57834"/>
        <dbReference type="ChEBI" id="CHEBI:326268"/>
        <dbReference type="EC" id="2.5.1.16"/>
    </reaction>
</comment>
<evidence type="ECO:0000256" key="8">
    <source>
        <dbReference type="RuleBase" id="RU003837"/>
    </source>
</evidence>
<feature type="binding site" evidence="5">
    <location>
        <position position="31"/>
    </location>
    <ligand>
        <name>S-methyl-5'-thioadenosine</name>
        <dbReference type="ChEBI" id="CHEBI:17509"/>
    </ligand>
</feature>
<dbReference type="AlphaFoldDB" id="A0A975DED9"/>
<feature type="active site" description="Proton acceptor" evidence="5 6">
    <location>
        <position position="156"/>
    </location>
</feature>
<dbReference type="PROSITE" id="PS01330">
    <property type="entry name" value="PABS_1"/>
    <property type="match status" value="1"/>
</dbReference>
<dbReference type="NCBIfam" id="TIGR00417">
    <property type="entry name" value="speE"/>
    <property type="match status" value="1"/>
</dbReference>
<dbReference type="NCBIfam" id="NF002010">
    <property type="entry name" value="PRK00811.1"/>
    <property type="match status" value="1"/>
</dbReference>
<dbReference type="PROSITE" id="PS51006">
    <property type="entry name" value="PABS_2"/>
    <property type="match status" value="1"/>
</dbReference>
<dbReference type="Pfam" id="PF17284">
    <property type="entry name" value="Spermine_synt_N"/>
    <property type="match status" value="1"/>
</dbReference>
<feature type="binding site" evidence="5">
    <location>
        <position position="163"/>
    </location>
    <ligand>
        <name>S-methyl-5'-thioadenosine</name>
        <dbReference type="ChEBI" id="CHEBI:17509"/>
    </ligand>
</feature>
<comment type="similarity">
    <text evidence="1 5 7">Belongs to the spermidine/spermine synthase family.</text>
</comment>
<evidence type="ECO:0000259" key="9">
    <source>
        <dbReference type="PROSITE" id="PS51006"/>
    </source>
</evidence>
<feature type="domain" description="PABS" evidence="9">
    <location>
        <begin position="1"/>
        <end position="237"/>
    </location>
</feature>
<dbReference type="KEGG" id="psym:J1N51_10975"/>
<organism evidence="10 11">
    <name type="scientific">Psychrosphaera ytuae</name>
    <dbReference type="NCBI Taxonomy" id="2820710"/>
    <lineage>
        <taxon>Bacteria</taxon>
        <taxon>Pseudomonadati</taxon>
        <taxon>Pseudomonadota</taxon>
        <taxon>Gammaproteobacteria</taxon>
        <taxon>Alteromonadales</taxon>
        <taxon>Pseudoalteromonadaceae</taxon>
        <taxon>Psychrosphaera</taxon>
    </lineage>
</organism>
<proteinExistence type="inferred from homology"/>
<dbReference type="InterPro" id="IPR029063">
    <property type="entry name" value="SAM-dependent_MTases_sf"/>
</dbReference>
<feature type="binding site" evidence="5">
    <location>
        <begin position="156"/>
        <end position="159"/>
    </location>
    <ligand>
        <name>spermidine</name>
        <dbReference type="ChEBI" id="CHEBI:57834"/>
    </ligand>
</feature>
<feature type="binding site" evidence="5">
    <location>
        <begin position="137"/>
        <end position="138"/>
    </location>
    <ligand>
        <name>S-methyl-5'-thioadenosine</name>
        <dbReference type="ChEBI" id="CHEBI:17509"/>
    </ligand>
</feature>
<gene>
    <name evidence="5 10" type="primary">speE</name>
    <name evidence="10" type="ORF">J1N51_10975</name>
</gene>
<dbReference type="GO" id="GO:0008295">
    <property type="term" value="P:spermidine biosynthetic process"/>
    <property type="evidence" value="ECO:0007669"/>
    <property type="project" value="UniProtKB-UniRule"/>
</dbReference>
<dbReference type="PANTHER" id="PTHR11558">
    <property type="entry name" value="SPERMIDINE/SPERMINE SYNTHASE"/>
    <property type="match status" value="1"/>
</dbReference>
<dbReference type="GO" id="GO:0004766">
    <property type="term" value="F:spermidine synthase activity"/>
    <property type="evidence" value="ECO:0007669"/>
    <property type="project" value="UniProtKB-UniRule"/>
</dbReference>
<dbReference type="InterPro" id="IPR001045">
    <property type="entry name" value="Spermi_synthase"/>
</dbReference>
<evidence type="ECO:0000256" key="5">
    <source>
        <dbReference type="HAMAP-Rule" id="MF_00198"/>
    </source>
</evidence>